<organism evidence="3 4">
    <name type="scientific">Aliirhizobium smilacinae</name>
    <dbReference type="NCBI Taxonomy" id="1395944"/>
    <lineage>
        <taxon>Bacteria</taxon>
        <taxon>Pseudomonadati</taxon>
        <taxon>Pseudomonadota</taxon>
        <taxon>Alphaproteobacteria</taxon>
        <taxon>Hyphomicrobiales</taxon>
        <taxon>Rhizobiaceae</taxon>
        <taxon>Aliirhizobium</taxon>
    </lineage>
</organism>
<sequence>MLKQSPPALLSLPTGDETSIDFKQRLQALLLDSSTHLYVDTSFLMWLTKVGSASRNQLTDWLLDNCGNRVHVPAWAAHEYLKHHVAGTISEELGKKLEEVKGALGGIYTYCRPFVDEATEKGHSDPVAARATARDAINTLADFMARVKQWTNGYQRNAVEVISFINTTAIGNTPLFDYFETLSSTGDARYVGSVPPGFQDRGKKGKLSASDEGDDEKLRASNKFGDLVFWKEILAHAASDAVHSIVILTNDRKNDWRLGGGAGSAFDARMLEMRKNWTPLPRPHPMLALEARLSAHVAHIEVLDSVYLGAVLDGLAPDIVKAFVDVATVADAPGLGDSSKTTGEKPPSGPPEGWGSEPKLIFAEAKLVSAKTSPLRRALIASRDAPKDNVLAFVQRLLQIENGMSLALSDAFDGPVLENFSHNEFVSFARLLHDAAIEGSPGYVEKITDFISALDRFPVEAATSIYLGFLASAYLIREKNETRLPPRSPVAELLFARQAEPYAQTPIALIEARLRDNEFQPIYLPSADAPTIPVEVDIQADTDALDEICSFKVNGVELLIAGQVEESLNLRKLFPEPVALSVASLAVKACEIFTLPFSQLEFAPNVPQTVTFNETSGFKRPGDVYFVKDA</sequence>
<evidence type="ECO:0000313" key="4">
    <source>
        <dbReference type="Proteomes" id="UP000311605"/>
    </source>
</evidence>
<dbReference type="Proteomes" id="UP000311605">
    <property type="component" value="Unassembled WGS sequence"/>
</dbReference>
<protein>
    <recommendedName>
        <fullName evidence="2">PIN like domain-containing protein</fullName>
    </recommendedName>
</protein>
<reference evidence="3 4" key="1">
    <citation type="submission" date="2019-06" db="EMBL/GenBank/DDBJ databases">
        <title>The draft genome of Rhizobium smilacinae PTYR-5.</title>
        <authorList>
            <person name="Liu L."/>
            <person name="Li L."/>
            <person name="Zhang X."/>
        </authorList>
    </citation>
    <scope>NUCLEOTIDE SEQUENCE [LARGE SCALE GENOMIC DNA]</scope>
    <source>
        <strain evidence="3 4">PTYR-5</strain>
    </source>
</reference>
<feature type="domain" description="PIN like" evidence="2">
    <location>
        <begin position="39"/>
        <end position="256"/>
    </location>
</feature>
<proteinExistence type="predicted"/>
<evidence type="ECO:0000256" key="1">
    <source>
        <dbReference type="SAM" id="MobiDB-lite"/>
    </source>
</evidence>
<dbReference type="EMBL" id="VDMN01000011">
    <property type="protein sequence ID" value="TNM59871.1"/>
    <property type="molecule type" value="Genomic_DNA"/>
</dbReference>
<evidence type="ECO:0000313" key="3">
    <source>
        <dbReference type="EMBL" id="TNM59871.1"/>
    </source>
</evidence>
<dbReference type="AlphaFoldDB" id="A0A5C4XAN0"/>
<dbReference type="RefSeq" id="WP_139679395.1">
    <property type="nucleotide sequence ID" value="NZ_VDMN01000011.1"/>
</dbReference>
<feature type="region of interest" description="Disordered" evidence="1">
    <location>
        <begin position="334"/>
        <end position="356"/>
    </location>
</feature>
<feature type="compositionally biased region" description="Low complexity" evidence="1">
    <location>
        <begin position="340"/>
        <end position="356"/>
    </location>
</feature>
<gene>
    <name evidence="3" type="ORF">FHP24_27250</name>
</gene>
<name>A0A5C4XAN0_9HYPH</name>
<dbReference type="OrthoDB" id="9182727at2"/>
<dbReference type="InterPro" id="IPR041578">
    <property type="entry name" value="PIN_8"/>
</dbReference>
<keyword evidence="4" id="KW-1185">Reference proteome</keyword>
<comment type="caution">
    <text evidence="3">The sequence shown here is derived from an EMBL/GenBank/DDBJ whole genome shotgun (WGS) entry which is preliminary data.</text>
</comment>
<dbReference type="Pfam" id="PF18476">
    <property type="entry name" value="PIN_8"/>
    <property type="match status" value="1"/>
</dbReference>
<feature type="region of interest" description="Disordered" evidence="1">
    <location>
        <begin position="193"/>
        <end position="216"/>
    </location>
</feature>
<evidence type="ECO:0000259" key="2">
    <source>
        <dbReference type="Pfam" id="PF18476"/>
    </source>
</evidence>
<accession>A0A5C4XAN0</accession>